<evidence type="ECO:0008006" key="3">
    <source>
        <dbReference type="Google" id="ProtNLM"/>
    </source>
</evidence>
<dbReference type="Proteomes" id="UP000698752">
    <property type="component" value="Unassembled WGS sequence"/>
</dbReference>
<sequence length="161" mass="17014">MEGTMLVRRLAAGVGAALTIGGIAAAQPAPAQRPAHWPPEGRIGIAAMVQSRAGGCRLSFLALNNTPQSLRDLRLTIIIEGQGGPGEVTDVVFRLLDAGGAREGPAWASRRCPRNPRVEVREAQCATAPLNGRGCLDIIQTFTPPPQRDRELARISIVAPP</sequence>
<dbReference type="RefSeq" id="WP_211872091.1">
    <property type="nucleotide sequence ID" value="NZ_JAAEDI010000049.1"/>
</dbReference>
<evidence type="ECO:0000313" key="1">
    <source>
        <dbReference type="EMBL" id="MBR0653385.1"/>
    </source>
</evidence>
<organism evidence="1 2">
    <name type="scientific">Neoroseomonas terrae</name>
    <dbReference type="NCBI Taxonomy" id="424799"/>
    <lineage>
        <taxon>Bacteria</taxon>
        <taxon>Pseudomonadati</taxon>
        <taxon>Pseudomonadota</taxon>
        <taxon>Alphaproteobacteria</taxon>
        <taxon>Acetobacterales</taxon>
        <taxon>Acetobacteraceae</taxon>
        <taxon>Neoroseomonas</taxon>
    </lineage>
</organism>
<evidence type="ECO:0000313" key="2">
    <source>
        <dbReference type="Proteomes" id="UP000698752"/>
    </source>
</evidence>
<protein>
    <recommendedName>
        <fullName evidence="3">Tat pathway signal protein</fullName>
    </recommendedName>
</protein>
<gene>
    <name evidence="1" type="ORF">GXW78_27290</name>
</gene>
<accession>A0ABS5EQS4</accession>
<name>A0ABS5EQS4_9PROT</name>
<keyword evidence="2" id="KW-1185">Reference proteome</keyword>
<dbReference type="EMBL" id="JAAEDI010000049">
    <property type="protein sequence ID" value="MBR0653385.1"/>
    <property type="molecule type" value="Genomic_DNA"/>
</dbReference>
<proteinExistence type="predicted"/>
<comment type="caution">
    <text evidence="1">The sequence shown here is derived from an EMBL/GenBank/DDBJ whole genome shotgun (WGS) entry which is preliminary data.</text>
</comment>
<reference evidence="2" key="1">
    <citation type="journal article" date="2021" name="Syst. Appl. Microbiol.">
        <title>Roseomonas hellenica sp. nov., isolated from roots of wild-growing Alkanna tinctoria.</title>
        <authorList>
            <person name="Rat A."/>
            <person name="Naranjo H.D."/>
            <person name="Lebbe L."/>
            <person name="Cnockaert M."/>
            <person name="Krigas N."/>
            <person name="Grigoriadou K."/>
            <person name="Maloupa E."/>
            <person name="Willems A."/>
        </authorList>
    </citation>
    <scope>NUCLEOTIDE SEQUENCE [LARGE SCALE GENOMIC DNA]</scope>
    <source>
        <strain evidence="2">LMG 31159</strain>
    </source>
</reference>